<dbReference type="Pfam" id="PF13721">
    <property type="entry name" value="SecD-TM1"/>
    <property type="match status" value="1"/>
</dbReference>
<feature type="transmembrane region" description="Helical" evidence="10">
    <location>
        <begin position="6"/>
        <end position="24"/>
    </location>
</feature>
<evidence type="ECO:0000256" key="3">
    <source>
        <dbReference type="ARBA" id="ARBA00022475"/>
    </source>
</evidence>
<protein>
    <recommendedName>
        <fullName evidence="10">Protein translocase subunit SecD</fullName>
    </recommendedName>
</protein>
<dbReference type="InterPro" id="IPR048634">
    <property type="entry name" value="SecD_SecF_C"/>
</dbReference>
<dbReference type="GeneID" id="87104320"/>
<dbReference type="NCBIfam" id="TIGR00916">
    <property type="entry name" value="2A0604s01"/>
    <property type="match status" value="1"/>
</dbReference>
<keyword evidence="8 10" id="KW-0811">Translocation</keyword>
<comment type="function">
    <text evidence="10">Part of the Sec protein translocase complex. Interacts with the SecYEG preprotein conducting channel. SecDF uses the proton motive force (PMF) to complete protein translocation after the ATP-dependent function of SecA.</text>
</comment>
<evidence type="ECO:0000256" key="5">
    <source>
        <dbReference type="ARBA" id="ARBA00022692"/>
    </source>
</evidence>
<dbReference type="Gene3D" id="3.30.70.3400">
    <property type="match status" value="2"/>
</dbReference>
<dbReference type="GO" id="GO:0005886">
    <property type="term" value="C:plasma membrane"/>
    <property type="evidence" value="ECO:0007669"/>
    <property type="project" value="UniProtKB-SubCell"/>
</dbReference>
<evidence type="ECO:0000256" key="4">
    <source>
        <dbReference type="ARBA" id="ARBA00022519"/>
    </source>
</evidence>
<dbReference type="Pfam" id="PF21760">
    <property type="entry name" value="SecD_1st"/>
    <property type="match status" value="1"/>
</dbReference>
<keyword evidence="16" id="KW-1185">Reference proteome</keyword>
<feature type="domain" description="Protein translocase subunit SecDF P1" evidence="13">
    <location>
        <begin position="229"/>
        <end position="288"/>
    </location>
</feature>
<evidence type="ECO:0000256" key="1">
    <source>
        <dbReference type="ARBA" id="ARBA00004651"/>
    </source>
</evidence>
<dbReference type="GO" id="GO:0015450">
    <property type="term" value="F:protein-transporting ATPase activity"/>
    <property type="evidence" value="ECO:0007669"/>
    <property type="project" value="InterPro"/>
</dbReference>
<keyword evidence="5 10" id="KW-0812">Transmembrane</keyword>
<dbReference type="PANTHER" id="PTHR30081:SF1">
    <property type="entry name" value="PROTEIN TRANSLOCASE SUBUNIT SECD"/>
    <property type="match status" value="1"/>
</dbReference>
<proteinExistence type="inferred from homology"/>
<dbReference type="RefSeq" id="WP_011111734.1">
    <property type="nucleotide sequence ID" value="NC_004757.1"/>
</dbReference>
<dbReference type="PhylomeDB" id="Q82VE8"/>
<dbReference type="InterPro" id="IPR005791">
    <property type="entry name" value="SecD"/>
</dbReference>
<evidence type="ECO:0000256" key="6">
    <source>
        <dbReference type="ARBA" id="ARBA00022927"/>
    </source>
</evidence>
<evidence type="ECO:0000259" key="14">
    <source>
        <dbReference type="Pfam" id="PF22599"/>
    </source>
</evidence>
<keyword evidence="4 10" id="KW-0997">Cell inner membrane</keyword>
<keyword evidence="9 10" id="KW-0472">Membrane</keyword>
<dbReference type="HOGENOM" id="CLU_007894_4_3_4"/>
<dbReference type="InterPro" id="IPR027398">
    <property type="entry name" value="SecD-TM"/>
</dbReference>
<keyword evidence="2 10" id="KW-0813">Transport</keyword>
<dbReference type="eggNOG" id="COG0342">
    <property type="taxonomic scope" value="Bacteria"/>
</dbReference>
<dbReference type="Gene3D" id="1.20.1640.10">
    <property type="entry name" value="Multidrug efflux transporter AcrB transmembrane domain"/>
    <property type="match status" value="1"/>
</dbReference>
<feature type="domain" description="Protein export membrane protein SecD/SecF C-terminal" evidence="11">
    <location>
        <begin position="421"/>
        <end position="589"/>
    </location>
</feature>
<dbReference type="PANTHER" id="PTHR30081">
    <property type="entry name" value="PROTEIN-EXPORT MEMBRANE PROTEIN SEC"/>
    <property type="match status" value="1"/>
</dbReference>
<dbReference type="STRING" id="228410.NE1143"/>
<sequence>MNRYPLWKYIVIAVSILLGLLYTLPNFFGESPAVQISPLRAGIQTDMALLQRAEQVLKQHGLPYNGTILESTGIKIRFSDTDTQIKARDILDAEVGSDYIVALNLLPNSPQWMRHIGALPMYLGLDLRGGVHFMLQVDMAGALTKALDRYNADLRSTLREQRIPSAGIDRDRSRIIIKFRDEQAREKAISELGKTFEDLAFRSEDVNGERRLVASIKPEALIRMQNTAVQRNITTLRNRVNELGVAEPIIQQAGADRVIVQLPGVQDTAKAKDILGRTATLEVRMVDEDGDIDAALRGSVPSGTELLSERGGGHLLVKKQVLLTGDRITDAQPGFDQDRQAAVHVTLDNNGSRIFKQLTRNNVGKRMAILLVEKNVTEVVTAPVIREEIGGGRVQISGQMNSIEARDVALLLRAGALAAPMEIIEERTVGPSLGAENIERGFNSTLYGFLIVSVFIMIYYSAIGVISVVALATNLLFLIGLLSILQATLTLPGMAGMALTVGMAIDANVLINERIRDELRHGATPQAAIHAGYERAWDAIIDTNLTTLLAGLGLMMFGSGPIKGFAVVLCLGILTTLFSAVTVSRAMVNLFYGNRKLTHVPIGAIKILKKSSSKR</sequence>
<feature type="transmembrane region" description="Helical" evidence="10">
    <location>
        <begin position="446"/>
        <end position="479"/>
    </location>
</feature>
<dbReference type="HAMAP" id="MF_01463_B">
    <property type="entry name" value="SecD_B"/>
    <property type="match status" value="1"/>
</dbReference>
<reference evidence="15 16" key="1">
    <citation type="journal article" date="2003" name="J. Bacteriol.">
        <title>Complete genome sequence of the ammonia-oxidizing bacterium and obligate chemolithoautotroph Nitrosomonas europaea.</title>
        <authorList>
            <person name="Chain P."/>
            <person name="Lamerdin J."/>
            <person name="Larimer F."/>
            <person name="Regala W."/>
            <person name="Land M."/>
            <person name="Hauser L."/>
            <person name="Hooper A."/>
            <person name="Klotz M."/>
            <person name="Norton J."/>
            <person name="Sayavedra-Soto L."/>
            <person name="Arciero D."/>
            <person name="Hommes N."/>
            <person name="Whittaker M."/>
            <person name="Arp D."/>
        </authorList>
    </citation>
    <scope>NUCLEOTIDE SEQUENCE [LARGE SCALE GENOMIC DNA]</scope>
    <source>
        <strain evidence="16">ATCC 19718 / CIP 103999 / KCTC 2705 / NBRC 14298</strain>
    </source>
</reference>
<accession>Q82VE8</accession>
<dbReference type="GO" id="GO:0043952">
    <property type="term" value="P:protein transport by the Sec complex"/>
    <property type="evidence" value="ECO:0007669"/>
    <property type="project" value="UniProtKB-UniRule"/>
</dbReference>
<dbReference type="GO" id="GO:0065002">
    <property type="term" value="P:intracellular protein transmembrane transport"/>
    <property type="evidence" value="ECO:0007669"/>
    <property type="project" value="UniProtKB-UniRule"/>
</dbReference>
<evidence type="ECO:0000259" key="11">
    <source>
        <dbReference type="Pfam" id="PF02355"/>
    </source>
</evidence>
<dbReference type="Pfam" id="PF22599">
    <property type="entry name" value="SecDF_P1_head"/>
    <property type="match status" value="1"/>
</dbReference>
<comment type="subcellular location">
    <subcellularLocation>
        <location evidence="10">Cell inner membrane</location>
        <topology evidence="10">Multi-pass membrane protein</topology>
    </subcellularLocation>
    <subcellularLocation>
        <location evidence="1">Cell membrane</location>
        <topology evidence="1">Multi-pass membrane protein</topology>
    </subcellularLocation>
</comment>
<comment type="similarity">
    <text evidence="10">Belongs to the SecD/SecF family. SecD subfamily.</text>
</comment>
<dbReference type="Pfam" id="PF02355">
    <property type="entry name" value="SecD_SecF_C"/>
    <property type="match status" value="1"/>
</dbReference>
<dbReference type="KEGG" id="neu:NE1143"/>
<feature type="domain" description="SecD export protein N-terminal TM" evidence="12">
    <location>
        <begin position="1"/>
        <end position="103"/>
    </location>
</feature>
<evidence type="ECO:0000313" key="16">
    <source>
        <dbReference type="Proteomes" id="UP000001416"/>
    </source>
</evidence>
<evidence type="ECO:0000313" key="15">
    <source>
        <dbReference type="EMBL" id="CAD85054.1"/>
    </source>
</evidence>
<evidence type="ECO:0000256" key="10">
    <source>
        <dbReference type="HAMAP-Rule" id="MF_01463"/>
    </source>
</evidence>
<organism evidence="15 16">
    <name type="scientific">Nitrosomonas europaea (strain ATCC 19718 / CIP 103999 / KCTC 2705 / NBRC 14298)</name>
    <dbReference type="NCBI Taxonomy" id="228410"/>
    <lineage>
        <taxon>Bacteria</taxon>
        <taxon>Pseudomonadati</taxon>
        <taxon>Pseudomonadota</taxon>
        <taxon>Betaproteobacteria</taxon>
        <taxon>Nitrosomonadales</taxon>
        <taxon>Nitrosomonadaceae</taxon>
        <taxon>Nitrosomonas</taxon>
    </lineage>
</organism>
<dbReference type="FunFam" id="3.30.1360.200:FF:000002">
    <property type="entry name" value="Preprotein translocase subunit SecD"/>
    <property type="match status" value="1"/>
</dbReference>
<gene>
    <name evidence="10" type="primary">secD</name>
    <name evidence="15" type="ordered locus">NE1143</name>
</gene>
<dbReference type="FunFam" id="1.20.1640.10:FF:000004">
    <property type="entry name" value="Protein translocase subunit SecD"/>
    <property type="match status" value="1"/>
</dbReference>
<evidence type="ECO:0000256" key="2">
    <source>
        <dbReference type="ARBA" id="ARBA00022448"/>
    </source>
</evidence>
<dbReference type="Proteomes" id="UP000001416">
    <property type="component" value="Chromosome"/>
</dbReference>
<dbReference type="GO" id="GO:0006605">
    <property type="term" value="P:protein targeting"/>
    <property type="evidence" value="ECO:0007669"/>
    <property type="project" value="UniProtKB-UniRule"/>
</dbReference>
<comment type="caution">
    <text evidence="10">Lacks conserved residue(s) required for the propagation of feature annotation.</text>
</comment>
<evidence type="ECO:0000259" key="12">
    <source>
        <dbReference type="Pfam" id="PF13721"/>
    </source>
</evidence>
<dbReference type="InterPro" id="IPR022813">
    <property type="entry name" value="SecD/SecF_arch_bac"/>
</dbReference>
<keyword evidence="6 10" id="KW-0653">Protein transport</keyword>
<evidence type="ECO:0000256" key="9">
    <source>
        <dbReference type="ARBA" id="ARBA00023136"/>
    </source>
</evidence>
<name>Q82VE8_NITEU</name>
<dbReference type="SUPFAM" id="SSF82866">
    <property type="entry name" value="Multidrug efflux transporter AcrB transmembrane domain"/>
    <property type="match status" value="1"/>
</dbReference>
<evidence type="ECO:0000256" key="8">
    <source>
        <dbReference type="ARBA" id="ARBA00023010"/>
    </source>
</evidence>
<dbReference type="NCBIfam" id="TIGR01129">
    <property type="entry name" value="secD"/>
    <property type="match status" value="1"/>
</dbReference>
<dbReference type="InterPro" id="IPR054384">
    <property type="entry name" value="SecDF_P1_head"/>
</dbReference>
<dbReference type="InterPro" id="IPR055344">
    <property type="entry name" value="SecD_SecF_C_bact"/>
</dbReference>
<dbReference type="OrthoDB" id="9805019at2"/>
<feature type="transmembrane region" description="Helical" evidence="10">
    <location>
        <begin position="564"/>
        <end position="588"/>
    </location>
</feature>
<dbReference type="Gene3D" id="3.30.1360.200">
    <property type="match status" value="1"/>
</dbReference>
<evidence type="ECO:0000256" key="7">
    <source>
        <dbReference type="ARBA" id="ARBA00022989"/>
    </source>
</evidence>
<dbReference type="InterPro" id="IPR048631">
    <property type="entry name" value="SecD_1st"/>
</dbReference>
<keyword evidence="7 10" id="KW-1133">Transmembrane helix</keyword>
<evidence type="ECO:0000259" key="13">
    <source>
        <dbReference type="Pfam" id="PF21760"/>
    </source>
</evidence>
<comment type="subunit">
    <text evidence="10">Forms a complex with SecF. Part of the essential Sec protein translocation apparatus which comprises SecA, SecYEG and auxiliary proteins SecDF-YajC and YidC.</text>
</comment>
<feature type="domain" description="SecDF P1 head subdomain" evidence="14">
    <location>
        <begin position="309"/>
        <end position="419"/>
    </location>
</feature>
<dbReference type="AlphaFoldDB" id="Q82VE8"/>
<keyword evidence="3 10" id="KW-1003">Cell membrane</keyword>
<dbReference type="EMBL" id="AL954747">
    <property type="protein sequence ID" value="CAD85054.1"/>
    <property type="molecule type" value="Genomic_DNA"/>
</dbReference>